<dbReference type="PANTHER" id="PTHR10434:SF55">
    <property type="entry name" value="POSSIBLE ACYLTRANSFERASE"/>
    <property type="match status" value="1"/>
</dbReference>
<dbReference type="EMBL" id="BAAAPU010000011">
    <property type="protein sequence ID" value="GAA1992245.1"/>
    <property type="molecule type" value="Genomic_DNA"/>
</dbReference>
<accession>A0ABP5E5Y7</accession>
<gene>
    <name evidence="5" type="ORF">GCM10009817_38000</name>
</gene>
<sequence>MTDRTYRLVVRAALGLFALLGLRIDVRGAEHLPRRGGAVVASNHTGFLDFLFVGLVGRRGGRFVRFLAKEAVFDAPVAGTAMRAMAHIPVDRAHGEVALRQAVAAAGAGEVVGVFPEATVSRSWELRPFRPGAAAVATWCQVPLVPVVVWGAHRIVTVDGRRSLRRGTAVTVLVGEPLRPAPDADPYAVSDQLRERMAALLAEAMDAYPDRPRDDADRWWLPASRGGTAPGITEALRLDEEGMRQADLAAAERARRTSGSRRARRAAGRRAPTVAQ</sequence>
<proteinExistence type="predicted"/>
<dbReference type="Pfam" id="PF01553">
    <property type="entry name" value="Acyltransferase"/>
    <property type="match status" value="1"/>
</dbReference>
<dbReference type="Proteomes" id="UP001500013">
    <property type="component" value="Unassembled WGS sequence"/>
</dbReference>
<comment type="caution">
    <text evidence="5">The sequence shown here is derived from an EMBL/GenBank/DDBJ whole genome shotgun (WGS) entry which is preliminary data.</text>
</comment>
<keyword evidence="6" id="KW-1185">Reference proteome</keyword>
<dbReference type="CDD" id="cd07989">
    <property type="entry name" value="LPLAT_AGPAT-like"/>
    <property type="match status" value="1"/>
</dbReference>
<dbReference type="GO" id="GO:0016746">
    <property type="term" value="F:acyltransferase activity"/>
    <property type="evidence" value="ECO:0007669"/>
    <property type="project" value="UniProtKB-KW"/>
</dbReference>
<dbReference type="InterPro" id="IPR002123">
    <property type="entry name" value="Plipid/glycerol_acylTrfase"/>
</dbReference>
<reference evidence="6" key="1">
    <citation type="journal article" date="2019" name="Int. J. Syst. Evol. Microbiol.">
        <title>The Global Catalogue of Microorganisms (GCM) 10K type strain sequencing project: providing services to taxonomists for standard genome sequencing and annotation.</title>
        <authorList>
            <consortium name="The Broad Institute Genomics Platform"/>
            <consortium name="The Broad Institute Genome Sequencing Center for Infectious Disease"/>
            <person name="Wu L."/>
            <person name="Ma J."/>
        </authorList>
    </citation>
    <scope>NUCLEOTIDE SEQUENCE [LARGE SCALE GENOMIC DNA]</scope>
    <source>
        <strain evidence="6">JCM 15628</strain>
    </source>
</reference>
<organism evidence="5 6">
    <name type="scientific">Terrabacter lapilli</name>
    <dbReference type="NCBI Taxonomy" id="436231"/>
    <lineage>
        <taxon>Bacteria</taxon>
        <taxon>Bacillati</taxon>
        <taxon>Actinomycetota</taxon>
        <taxon>Actinomycetes</taxon>
        <taxon>Micrococcales</taxon>
        <taxon>Intrasporangiaceae</taxon>
        <taxon>Terrabacter</taxon>
    </lineage>
</organism>
<dbReference type="RefSeq" id="WP_344066479.1">
    <property type="nucleotide sequence ID" value="NZ_BAAAPU010000011.1"/>
</dbReference>
<feature type="region of interest" description="Disordered" evidence="3">
    <location>
        <begin position="245"/>
        <end position="276"/>
    </location>
</feature>
<evidence type="ECO:0000256" key="2">
    <source>
        <dbReference type="ARBA" id="ARBA00023315"/>
    </source>
</evidence>
<dbReference type="PANTHER" id="PTHR10434">
    <property type="entry name" value="1-ACYL-SN-GLYCEROL-3-PHOSPHATE ACYLTRANSFERASE"/>
    <property type="match status" value="1"/>
</dbReference>
<protein>
    <submittedName>
        <fullName evidence="5">Lysophospholipid acyltransferase family protein</fullName>
    </submittedName>
</protein>
<feature type="compositionally biased region" description="Basic residues" evidence="3">
    <location>
        <begin position="256"/>
        <end position="268"/>
    </location>
</feature>
<keyword evidence="1" id="KW-0808">Transferase</keyword>
<feature type="compositionally biased region" description="Basic and acidic residues" evidence="3">
    <location>
        <begin position="245"/>
        <end position="255"/>
    </location>
</feature>
<evidence type="ECO:0000313" key="5">
    <source>
        <dbReference type="EMBL" id="GAA1992245.1"/>
    </source>
</evidence>
<dbReference type="SMART" id="SM00563">
    <property type="entry name" value="PlsC"/>
    <property type="match status" value="1"/>
</dbReference>
<evidence type="ECO:0000313" key="6">
    <source>
        <dbReference type="Proteomes" id="UP001500013"/>
    </source>
</evidence>
<dbReference type="SUPFAM" id="SSF69593">
    <property type="entry name" value="Glycerol-3-phosphate (1)-acyltransferase"/>
    <property type="match status" value="1"/>
</dbReference>
<evidence type="ECO:0000259" key="4">
    <source>
        <dbReference type="SMART" id="SM00563"/>
    </source>
</evidence>
<evidence type="ECO:0000256" key="1">
    <source>
        <dbReference type="ARBA" id="ARBA00022679"/>
    </source>
</evidence>
<evidence type="ECO:0000256" key="3">
    <source>
        <dbReference type="SAM" id="MobiDB-lite"/>
    </source>
</evidence>
<keyword evidence="2 5" id="KW-0012">Acyltransferase</keyword>
<name>A0ABP5E5Y7_9MICO</name>
<feature type="domain" description="Phospholipid/glycerol acyltransferase" evidence="4">
    <location>
        <begin position="38"/>
        <end position="152"/>
    </location>
</feature>